<accession>A0ABQ5IX07</accession>
<dbReference type="Proteomes" id="UP001151760">
    <property type="component" value="Unassembled WGS sequence"/>
</dbReference>
<name>A0ABQ5IX07_9ASTR</name>
<dbReference type="EMBL" id="BQNB010021281">
    <property type="protein sequence ID" value="GJU04748.1"/>
    <property type="molecule type" value="Genomic_DNA"/>
</dbReference>
<proteinExistence type="predicted"/>
<sequence length="75" mass="8730">MVATTNGFPRLISIYSCDQVEFKRISLPGFRSCTSRSHYRSFSKKTTRFDPYRISQVTYRRACLMFALEGFPSSM</sequence>
<reference evidence="1" key="1">
    <citation type="journal article" date="2022" name="Int. J. Mol. Sci.">
        <title>Draft Genome of Tanacetum Coccineum: Genomic Comparison of Closely Related Tanacetum-Family Plants.</title>
        <authorList>
            <person name="Yamashiro T."/>
            <person name="Shiraishi A."/>
            <person name="Nakayama K."/>
            <person name="Satake H."/>
        </authorList>
    </citation>
    <scope>NUCLEOTIDE SEQUENCE</scope>
</reference>
<evidence type="ECO:0000313" key="2">
    <source>
        <dbReference type="Proteomes" id="UP001151760"/>
    </source>
</evidence>
<protein>
    <submittedName>
        <fullName evidence="1">Uncharacterized protein</fullName>
    </submittedName>
</protein>
<keyword evidence="2" id="KW-1185">Reference proteome</keyword>
<comment type="caution">
    <text evidence="1">The sequence shown here is derived from an EMBL/GenBank/DDBJ whole genome shotgun (WGS) entry which is preliminary data.</text>
</comment>
<organism evidence="1 2">
    <name type="scientific">Tanacetum coccineum</name>
    <dbReference type="NCBI Taxonomy" id="301880"/>
    <lineage>
        <taxon>Eukaryota</taxon>
        <taxon>Viridiplantae</taxon>
        <taxon>Streptophyta</taxon>
        <taxon>Embryophyta</taxon>
        <taxon>Tracheophyta</taxon>
        <taxon>Spermatophyta</taxon>
        <taxon>Magnoliopsida</taxon>
        <taxon>eudicotyledons</taxon>
        <taxon>Gunneridae</taxon>
        <taxon>Pentapetalae</taxon>
        <taxon>asterids</taxon>
        <taxon>campanulids</taxon>
        <taxon>Asterales</taxon>
        <taxon>Asteraceae</taxon>
        <taxon>Asteroideae</taxon>
        <taxon>Anthemideae</taxon>
        <taxon>Anthemidinae</taxon>
        <taxon>Tanacetum</taxon>
    </lineage>
</organism>
<evidence type="ECO:0000313" key="1">
    <source>
        <dbReference type="EMBL" id="GJU04748.1"/>
    </source>
</evidence>
<gene>
    <name evidence="1" type="ORF">Tco_1121178</name>
</gene>
<reference evidence="1" key="2">
    <citation type="submission" date="2022-01" db="EMBL/GenBank/DDBJ databases">
        <authorList>
            <person name="Yamashiro T."/>
            <person name="Shiraishi A."/>
            <person name="Satake H."/>
            <person name="Nakayama K."/>
        </authorList>
    </citation>
    <scope>NUCLEOTIDE SEQUENCE</scope>
</reference>